<evidence type="ECO:0000313" key="2">
    <source>
        <dbReference type="Proteomes" id="UP000229782"/>
    </source>
</evidence>
<reference evidence="1 2" key="1">
    <citation type="submission" date="2017-09" db="EMBL/GenBank/DDBJ databases">
        <title>Depth-based differentiation of microbial function through sediment-hosted aquifers and enrichment of novel symbionts in the deep terrestrial subsurface.</title>
        <authorList>
            <person name="Probst A.J."/>
            <person name="Ladd B."/>
            <person name="Jarett J.K."/>
            <person name="Geller-Mcgrath D.E."/>
            <person name="Sieber C.M."/>
            <person name="Emerson J.B."/>
            <person name="Anantharaman K."/>
            <person name="Thomas B.C."/>
            <person name="Malmstrom R."/>
            <person name="Stieglmeier M."/>
            <person name="Klingl A."/>
            <person name="Woyke T."/>
            <person name="Ryan C.M."/>
            <person name="Banfield J.F."/>
        </authorList>
    </citation>
    <scope>NUCLEOTIDE SEQUENCE [LARGE SCALE GENOMIC DNA]</scope>
    <source>
        <strain evidence="1">CG11_big_fil_rev_8_21_14_0_20_43_7</strain>
    </source>
</reference>
<protein>
    <submittedName>
        <fullName evidence="1">Uncharacterized protein</fullName>
    </submittedName>
</protein>
<proteinExistence type="predicted"/>
<dbReference type="Proteomes" id="UP000229782">
    <property type="component" value="Unassembled WGS sequence"/>
</dbReference>
<sequence>MTRETRLPRELTSSPDTTAYEIQTHALREQVAQLLQFLGNTVELGHGTPPESRMLTVRELGDQSGWEIVCPNFDLFGVLELQQIRDLCPKGYRVDRSRFGNRLTGYESLLFVRDDSNIPGIAVPGVDREHGETERTAIRVIPNVPNPFYHDDSLGYMSRGYWKDGEAKPQVERSEMQVDLVMSAMQAAEVYGGKGLQAWSNDIVTALKSGDFGLDGDQWEFVEYAIQHMRALPLILPGLEVQHAHLEQALTSLTPIQRDPEGEIVEPGQSVLDTSLIYSGLARAKDSFAIGGFKQPYLLLVVPDREPDKRFFKKSIHEQNLELNKLVQEVRLGVVHAIGHENRLLNLRSSGFMSLPEYAAFQRLGTKEYIARENNILGNVGRVLPFDSVTGTSFNANMFSWKGASFMPIAHGHADGMLEYGVLESEGVAKQFINYGPRVVWRIPLTGDIQPM</sequence>
<dbReference type="AlphaFoldDB" id="A0A2H0N318"/>
<name>A0A2H0N318_9BACT</name>
<gene>
    <name evidence="1" type="ORF">COV60_01140</name>
</gene>
<dbReference type="EMBL" id="PCWM01000021">
    <property type="protein sequence ID" value="PIR03283.1"/>
    <property type="molecule type" value="Genomic_DNA"/>
</dbReference>
<evidence type="ECO:0000313" key="1">
    <source>
        <dbReference type="EMBL" id="PIR03283.1"/>
    </source>
</evidence>
<accession>A0A2H0N318</accession>
<organism evidence="1 2">
    <name type="scientific">Candidatus Magasanikbacteria bacterium CG11_big_fil_rev_8_21_14_0_20_43_7</name>
    <dbReference type="NCBI Taxonomy" id="1974654"/>
    <lineage>
        <taxon>Bacteria</taxon>
        <taxon>Candidatus Magasanikiibacteriota</taxon>
    </lineage>
</organism>
<comment type="caution">
    <text evidence="1">The sequence shown here is derived from an EMBL/GenBank/DDBJ whole genome shotgun (WGS) entry which is preliminary data.</text>
</comment>